<feature type="compositionally biased region" description="Basic residues" evidence="6">
    <location>
        <begin position="10"/>
        <end position="20"/>
    </location>
</feature>
<dbReference type="GO" id="GO:0030735">
    <property type="term" value="F:carnosine N-methyltransferase activity"/>
    <property type="evidence" value="ECO:0007669"/>
    <property type="project" value="UniProtKB-EC"/>
</dbReference>
<keyword evidence="4" id="KW-0808">Transferase</keyword>
<dbReference type="OrthoDB" id="978at2759"/>
<name>A0A151ZF91_TIELA</name>
<dbReference type="EC" id="2.1.1.22" evidence="2"/>
<dbReference type="Pfam" id="PF07942">
    <property type="entry name" value="CARME"/>
    <property type="match status" value="1"/>
</dbReference>
<dbReference type="Gene3D" id="3.40.50.150">
    <property type="entry name" value="Vaccinia Virus protein VP39"/>
    <property type="match status" value="1"/>
</dbReference>
<comment type="caution">
    <text evidence="7">The sequence shown here is derived from an EMBL/GenBank/DDBJ whole genome shotgun (WGS) entry which is preliminary data.</text>
</comment>
<evidence type="ECO:0000313" key="8">
    <source>
        <dbReference type="Proteomes" id="UP000076078"/>
    </source>
</evidence>
<organism evidence="7 8">
    <name type="scientific">Tieghemostelium lacteum</name>
    <name type="common">Slime mold</name>
    <name type="synonym">Dictyostelium lacteum</name>
    <dbReference type="NCBI Taxonomy" id="361077"/>
    <lineage>
        <taxon>Eukaryota</taxon>
        <taxon>Amoebozoa</taxon>
        <taxon>Evosea</taxon>
        <taxon>Eumycetozoa</taxon>
        <taxon>Dictyostelia</taxon>
        <taxon>Dictyosteliales</taxon>
        <taxon>Raperosteliaceae</taxon>
        <taxon>Tieghemostelium</taxon>
    </lineage>
</organism>
<dbReference type="EMBL" id="LODT01000029">
    <property type="protein sequence ID" value="KYQ92636.1"/>
    <property type="molecule type" value="Genomic_DNA"/>
</dbReference>
<evidence type="ECO:0000313" key="7">
    <source>
        <dbReference type="EMBL" id="KYQ92636.1"/>
    </source>
</evidence>
<dbReference type="OMA" id="GSMSMCA"/>
<evidence type="ECO:0000256" key="3">
    <source>
        <dbReference type="ARBA" id="ARBA00022603"/>
    </source>
</evidence>
<dbReference type="Proteomes" id="UP000076078">
    <property type="component" value="Unassembled WGS sequence"/>
</dbReference>
<evidence type="ECO:0000256" key="1">
    <source>
        <dbReference type="ARBA" id="ARBA00010086"/>
    </source>
</evidence>
<keyword evidence="3" id="KW-0489">Methyltransferase</keyword>
<reference evidence="7 8" key="1">
    <citation type="submission" date="2015-12" db="EMBL/GenBank/DDBJ databases">
        <title>Dictyostelia acquired genes for synthesis and detection of signals that induce cell-type specialization by lateral gene transfer from prokaryotes.</title>
        <authorList>
            <person name="Gloeckner G."/>
            <person name="Schaap P."/>
        </authorList>
    </citation>
    <scope>NUCLEOTIDE SEQUENCE [LARGE SCALE GENOMIC DNA]</scope>
    <source>
        <strain evidence="7 8">TK</strain>
    </source>
</reference>
<comment type="similarity">
    <text evidence="1">Belongs to the carnosine N-methyltransferase family.</text>
</comment>
<feature type="region of interest" description="Disordered" evidence="6">
    <location>
        <begin position="1"/>
        <end position="36"/>
    </location>
</feature>
<evidence type="ECO:0000256" key="6">
    <source>
        <dbReference type="SAM" id="MobiDB-lite"/>
    </source>
</evidence>
<dbReference type="PANTHER" id="PTHR12303">
    <property type="entry name" value="CARNOSINE N-METHYLTRANSFERASE"/>
    <property type="match status" value="1"/>
</dbReference>
<protein>
    <recommendedName>
        <fullName evidence="2">carnosine N-methyltransferase</fullName>
        <ecNumber evidence="2">2.1.1.22</ecNumber>
    </recommendedName>
</protein>
<dbReference type="GO" id="GO:0032259">
    <property type="term" value="P:methylation"/>
    <property type="evidence" value="ECO:0007669"/>
    <property type="project" value="UniProtKB-KW"/>
</dbReference>
<keyword evidence="5" id="KW-0949">S-adenosyl-L-methionine</keyword>
<dbReference type="SUPFAM" id="SSF53335">
    <property type="entry name" value="S-adenosyl-L-methionine-dependent methyltransferases"/>
    <property type="match status" value="1"/>
</dbReference>
<dbReference type="SMART" id="SM01296">
    <property type="entry name" value="N2227"/>
    <property type="match status" value="1"/>
</dbReference>
<sequence>MSHSHDHSQSHSHSHSHNHSHNQEINYNDDYYSDDEDDNEAELQHYKLIVSTLYNYQKYGYKWVDDMESFYHNTLTDQQRLLIPNYISKTKALRVAVLKNSIFLRMIGDEFNNVFHEGEQSLKPIPHLTETQATIESMDIDLFQIDNLKSSLKQFVREWSLEGKAERDQAFQPIKNELESLFANLSIFDRANIKIYCPGSGLGRLPLEIASMGFSCQGIEFSYLMLICSSFMLNKTQKTNEFTIYPYIHQTVNVLKDIEQLKNITIPDILPGDILPKVNPKQEFSMAAGDFTKNIDMDHWDVICTCFFIDTARNILEYLECIHKILKKGGHWINFGPLLYHFAEKKDSIELSYEQLRHAITTIGFTIIKEELKDSDYCSNRSSLLKSTYKCQFFVAIKN</sequence>
<proteinExistence type="inferred from homology"/>
<dbReference type="PANTHER" id="PTHR12303:SF6">
    <property type="entry name" value="CARNOSINE N-METHYLTRANSFERASE"/>
    <property type="match status" value="1"/>
</dbReference>
<evidence type="ECO:0000256" key="4">
    <source>
        <dbReference type="ARBA" id="ARBA00022679"/>
    </source>
</evidence>
<dbReference type="InParanoid" id="A0A151ZF91"/>
<accession>A0A151ZF91</accession>
<dbReference type="InterPro" id="IPR012901">
    <property type="entry name" value="CARME"/>
</dbReference>
<dbReference type="AlphaFoldDB" id="A0A151ZF91"/>
<dbReference type="InterPro" id="IPR029063">
    <property type="entry name" value="SAM-dependent_MTases_sf"/>
</dbReference>
<gene>
    <name evidence="7" type="ORF">DLAC_06632</name>
</gene>
<evidence type="ECO:0000256" key="5">
    <source>
        <dbReference type="ARBA" id="ARBA00022691"/>
    </source>
</evidence>
<evidence type="ECO:0000256" key="2">
    <source>
        <dbReference type="ARBA" id="ARBA00012003"/>
    </source>
</evidence>
<dbReference type="FunCoup" id="A0A151ZF91">
    <property type="interactions" value="77"/>
</dbReference>
<keyword evidence="8" id="KW-1185">Reference proteome</keyword>